<sequence>MSNQRNRPNASRKKRRKKVTSPAKPVQPPGRAKPEPLPPMTSDHIAKVLSGFMTLRSTIQDLSKSIQKLESIMESAYKIFELTNQMRSARQALPSSRTFPMLPPPDREHAPTMPEEEEIPVIEWQDEKKADPPSLFSSISIGQILELLQSPWIQRMIAQMFRPKTASTSSYSQIKRKQG</sequence>
<dbReference type="Proteomes" id="UP000633619">
    <property type="component" value="Unassembled WGS sequence"/>
</dbReference>
<feature type="compositionally biased region" description="Basic residues" evidence="1">
    <location>
        <begin position="10"/>
        <end position="19"/>
    </location>
</feature>
<gene>
    <name evidence="2" type="ORF">I8U20_08450</name>
</gene>
<reference evidence="2 3" key="1">
    <citation type="submission" date="2020-12" db="EMBL/GenBank/DDBJ databases">
        <title>WGS of Thermoactinomyces spp.</title>
        <authorList>
            <person name="Cheng K."/>
        </authorList>
    </citation>
    <scope>NUCLEOTIDE SEQUENCE [LARGE SCALE GENOMIC DNA]</scope>
    <source>
        <strain evidence="3">CICC 10671\DSM 43846</strain>
    </source>
</reference>
<dbReference type="AlphaFoldDB" id="A0A8I1ADZ3"/>
<evidence type="ECO:0000313" key="2">
    <source>
        <dbReference type="EMBL" id="MBH8595360.1"/>
    </source>
</evidence>
<protein>
    <submittedName>
        <fullName evidence="2">Uncharacterized protein</fullName>
    </submittedName>
</protein>
<proteinExistence type="predicted"/>
<organism evidence="2 3">
    <name type="scientific">Thermoactinomyces intermedius</name>
    <dbReference type="NCBI Taxonomy" id="2024"/>
    <lineage>
        <taxon>Bacteria</taxon>
        <taxon>Bacillati</taxon>
        <taxon>Bacillota</taxon>
        <taxon>Bacilli</taxon>
        <taxon>Bacillales</taxon>
        <taxon>Thermoactinomycetaceae</taxon>
        <taxon>Thermoactinomyces</taxon>
    </lineage>
</organism>
<feature type="region of interest" description="Disordered" evidence="1">
    <location>
        <begin position="1"/>
        <end position="42"/>
    </location>
</feature>
<dbReference type="RefSeq" id="WP_181732055.1">
    <property type="nucleotide sequence ID" value="NZ_JACEIR010000005.1"/>
</dbReference>
<evidence type="ECO:0000256" key="1">
    <source>
        <dbReference type="SAM" id="MobiDB-lite"/>
    </source>
</evidence>
<accession>A0A8I1ADZ3</accession>
<evidence type="ECO:0000313" key="3">
    <source>
        <dbReference type="Proteomes" id="UP000633619"/>
    </source>
</evidence>
<dbReference type="EMBL" id="JAECVW010000004">
    <property type="protein sequence ID" value="MBH8595360.1"/>
    <property type="molecule type" value="Genomic_DNA"/>
</dbReference>
<comment type="caution">
    <text evidence="2">The sequence shown here is derived from an EMBL/GenBank/DDBJ whole genome shotgun (WGS) entry which is preliminary data.</text>
</comment>
<keyword evidence="3" id="KW-1185">Reference proteome</keyword>
<name>A0A8I1ADZ3_THEIN</name>